<dbReference type="Pfam" id="PF07690">
    <property type="entry name" value="MFS_1"/>
    <property type="match status" value="1"/>
</dbReference>
<feature type="transmembrane region" description="Helical" evidence="8">
    <location>
        <begin position="23"/>
        <end position="47"/>
    </location>
</feature>
<feature type="compositionally biased region" description="Basic and acidic residues" evidence="7">
    <location>
        <begin position="538"/>
        <end position="560"/>
    </location>
</feature>
<feature type="transmembrane region" description="Helical" evidence="8">
    <location>
        <begin position="148"/>
        <end position="167"/>
    </location>
</feature>
<evidence type="ECO:0000256" key="2">
    <source>
        <dbReference type="ARBA" id="ARBA00022448"/>
    </source>
</evidence>
<dbReference type="CDD" id="cd17321">
    <property type="entry name" value="MFS_MMR_MDR_like"/>
    <property type="match status" value="1"/>
</dbReference>
<evidence type="ECO:0000256" key="5">
    <source>
        <dbReference type="ARBA" id="ARBA00022989"/>
    </source>
</evidence>
<evidence type="ECO:0000259" key="9">
    <source>
        <dbReference type="PROSITE" id="PS50850"/>
    </source>
</evidence>
<dbReference type="Gene3D" id="1.20.1720.10">
    <property type="entry name" value="Multidrug resistance protein D"/>
    <property type="match status" value="1"/>
</dbReference>
<dbReference type="InterPro" id="IPR036259">
    <property type="entry name" value="MFS_trans_sf"/>
</dbReference>
<feature type="transmembrane region" description="Helical" evidence="8">
    <location>
        <begin position="67"/>
        <end position="85"/>
    </location>
</feature>
<keyword evidence="6 8" id="KW-0472">Membrane</keyword>
<dbReference type="EMBL" id="BAABKG010000001">
    <property type="protein sequence ID" value="GAA5140788.1"/>
    <property type="molecule type" value="Genomic_DNA"/>
</dbReference>
<feature type="transmembrane region" description="Helical" evidence="8">
    <location>
        <begin position="374"/>
        <end position="402"/>
    </location>
</feature>
<protein>
    <submittedName>
        <fullName evidence="10">MFS transporter</fullName>
    </submittedName>
</protein>
<name>A0ABP9PB49_9ACTN</name>
<dbReference type="InterPro" id="IPR011701">
    <property type="entry name" value="MFS"/>
</dbReference>
<evidence type="ECO:0000256" key="3">
    <source>
        <dbReference type="ARBA" id="ARBA00022475"/>
    </source>
</evidence>
<keyword evidence="3" id="KW-1003">Cell membrane</keyword>
<evidence type="ECO:0000256" key="7">
    <source>
        <dbReference type="SAM" id="MobiDB-lite"/>
    </source>
</evidence>
<dbReference type="Proteomes" id="UP001500221">
    <property type="component" value="Unassembled WGS sequence"/>
</dbReference>
<feature type="transmembrane region" description="Helical" evidence="8">
    <location>
        <begin position="494"/>
        <end position="513"/>
    </location>
</feature>
<dbReference type="PRINTS" id="PR01036">
    <property type="entry name" value="TCRTETB"/>
</dbReference>
<evidence type="ECO:0000313" key="11">
    <source>
        <dbReference type="Proteomes" id="UP001500221"/>
    </source>
</evidence>
<keyword evidence="5 8" id="KW-1133">Transmembrane helix</keyword>
<feature type="transmembrane region" description="Helical" evidence="8">
    <location>
        <begin position="282"/>
        <end position="303"/>
    </location>
</feature>
<feature type="transmembrane region" description="Helical" evidence="8">
    <location>
        <begin position="211"/>
        <end position="229"/>
    </location>
</feature>
<dbReference type="PANTHER" id="PTHR42718:SF49">
    <property type="entry name" value="EXPORT PROTEIN"/>
    <property type="match status" value="1"/>
</dbReference>
<feature type="transmembrane region" description="Helical" evidence="8">
    <location>
        <begin position="414"/>
        <end position="432"/>
    </location>
</feature>
<dbReference type="Gene3D" id="1.20.1250.20">
    <property type="entry name" value="MFS general substrate transporter like domains"/>
    <property type="match status" value="1"/>
</dbReference>
<dbReference type="NCBIfam" id="TIGR00711">
    <property type="entry name" value="efflux_EmrB"/>
    <property type="match status" value="1"/>
</dbReference>
<feature type="domain" description="Major facilitator superfamily (MFS) profile" evidence="9">
    <location>
        <begin position="25"/>
        <end position="517"/>
    </location>
</feature>
<feature type="transmembrane region" description="Helical" evidence="8">
    <location>
        <begin position="241"/>
        <end position="261"/>
    </location>
</feature>
<keyword evidence="2" id="KW-0813">Transport</keyword>
<proteinExistence type="predicted"/>
<comment type="caution">
    <text evidence="10">The sequence shown here is derived from an EMBL/GenBank/DDBJ whole genome shotgun (WGS) entry which is preliminary data.</text>
</comment>
<evidence type="ECO:0000256" key="1">
    <source>
        <dbReference type="ARBA" id="ARBA00004651"/>
    </source>
</evidence>
<feature type="transmembrane region" description="Helical" evidence="8">
    <location>
        <begin position="343"/>
        <end position="362"/>
    </location>
</feature>
<evidence type="ECO:0000256" key="8">
    <source>
        <dbReference type="SAM" id="Phobius"/>
    </source>
</evidence>
<evidence type="ECO:0000313" key="10">
    <source>
        <dbReference type="EMBL" id="GAA5140788.1"/>
    </source>
</evidence>
<keyword evidence="4 8" id="KW-0812">Transmembrane</keyword>
<reference evidence="11" key="1">
    <citation type="journal article" date="2019" name="Int. J. Syst. Evol. Microbiol.">
        <title>The Global Catalogue of Microorganisms (GCM) 10K type strain sequencing project: providing services to taxonomists for standard genome sequencing and annotation.</title>
        <authorList>
            <consortium name="The Broad Institute Genomics Platform"/>
            <consortium name="The Broad Institute Genome Sequencing Center for Infectious Disease"/>
            <person name="Wu L."/>
            <person name="Ma J."/>
        </authorList>
    </citation>
    <scope>NUCLEOTIDE SEQUENCE [LARGE SCALE GENOMIC DNA]</scope>
    <source>
        <strain evidence="11">JCM 18459</strain>
    </source>
</reference>
<dbReference type="InterPro" id="IPR020846">
    <property type="entry name" value="MFS_dom"/>
</dbReference>
<evidence type="ECO:0000256" key="4">
    <source>
        <dbReference type="ARBA" id="ARBA00022692"/>
    </source>
</evidence>
<feature type="region of interest" description="Disordered" evidence="7">
    <location>
        <begin position="523"/>
        <end position="591"/>
    </location>
</feature>
<evidence type="ECO:0000256" key="6">
    <source>
        <dbReference type="ARBA" id="ARBA00023136"/>
    </source>
</evidence>
<feature type="transmembrane region" description="Helical" evidence="8">
    <location>
        <begin position="92"/>
        <end position="114"/>
    </location>
</feature>
<feature type="compositionally biased region" description="Basic and acidic residues" evidence="7">
    <location>
        <begin position="571"/>
        <end position="584"/>
    </location>
</feature>
<accession>A0ABP9PB49</accession>
<comment type="subcellular location">
    <subcellularLocation>
        <location evidence="1">Cell membrane</location>
        <topology evidence="1">Multi-pass membrane protein</topology>
    </subcellularLocation>
</comment>
<feature type="transmembrane region" description="Helical" evidence="8">
    <location>
        <begin position="315"/>
        <end position="336"/>
    </location>
</feature>
<feature type="transmembrane region" description="Helical" evidence="8">
    <location>
        <begin position="179"/>
        <end position="199"/>
    </location>
</feature>
<dbReference type="PANTHER" id="PTHR42718">
    <property type="entry name" value="MAJOR FACILITATOR SUPERFAMILY MULTIDRUG TRANSPORTER MFSC"/>
    <property type="match status" value="1"/>
</dbReference>
<dbReference type="InterPro" id="IPR004638">
    <property type="entry name" value="EmrB-like"/>
</dbReference>
<keyword evidence="11" id="KW-1185">Reference proteome</keyword>
<dbReference type="PROSITE" id="PS50850">
    <property type="entry name" value="MFS"/>
    <property type="match status" value="1"/>
</dbReference>
<sequence>MAARIMGPVTQQSSADAGRDPKWWTLTAVCTGVFMLLLDITIVNVALPDIQRELSASLSDLQWVIDAYALSLASLLLTAGSLADLYGRKRVFAIGTVLFTVGSVACGLANDILVLTVSRAFQGIGGAAMFATALALLASAFSGRDRGVAFGAFGATTGVAVAIGPVLGGVLTSGLSWRWIFFVNIPICVIALSVTVLKVRESHDPRAGRPDWAGFVTFSLALGLLVYGLIRAGSDGWGDRGVAICLVASAALLAVFVVVQLRSSHPMFDLTLLRKPTFVGGLIAAFGISASIFSLLTYLVIYVQNVLGYSAVETGLRFLFLSAASFLTAVVAGRLTEKVPTKWLIAPGFLVTGLGLLLLLGVDRSAEPEQWRHLIAGLTVAGFGIGMVNPPLASTAVGVVDVRRSGMASGVNSTFRQVGIATGIAALGSIFAHQVGREVTDRLAGTPAAAQADQIAAAITGGQVQAVVEQAPPEARAQISEAATTAFVDSLNHIILIAAVIALVSAVFTLVLIRQKDFVVRGGPPAGSDGQPAAAEQTEQHEQHEDAAPRHRDPDAHEPSLRGGAHAAGQHADRAQDDQPEQREQGQGSSV</sequence>
<dbReference type="SUPFAM" id="SSF103473">
    <property type="entry name" value="MFS general substrate transporter"/>
    <property type="match status" value="1"/>
</dbReference>
<organism evidence="10 11">
    <name type="scientific">Nocardioides marinquilinus</name>
    <dbReference type="NCBI Taxonomy" id="1210400"/>
    <lineage>
        <taxon>Bacteria</taxon>
        <taxon>Bacillati</taxon>
        <taxon>Actinomycetota</taxon>
        <taxon>Actinomycetes</taxon>
        <taxon>Propionibacteriales</taxon>
        <taxon>Nocardioidaceae</taxon>
        <taxon>Nocardioides</taxon>
    </lineage>
</organism>
<gene>
    <name evidence="10" type="ORF">GCM10023340_01490</name>
</gene>
<feature type="transmembrane region" description="Helical" evidence="8">
    <location>
        <begin position="120"/>
        <end position="141"/>
    </location>
</feature>